<dbReference type="PROSITE" id="PS50082">
    <property type="entry name" value="WD_REPEATS_2"/>
    <property type="match status" value="5"/>
</dbReference>
<keyword evidence="3" id="KW-0677">Repeat</keyword>
<gene>
    <name evidence="6" type="ORF">SAPINGB_P001942</name>
</gene>
<dbReference type="RefSeq" id="XP_031852553.1">
    <property type="nucleotide sequence ID" value="XM_031996662.1"/>
</dbReference>
<dbReference type="Proteomes" id="UP000398389">
    <property type="component" value="Unassembled WGS sequence"/>
</dbReference>
<dbReference type="InterPro" id="IPR001632">
    <property type="entry name" value="WD40_G-protein_beta-like"/>
</dbReference>
<comment type="similarity">
    <text evidence="1">Belongs to the WD repeat G protein beta family.</text>
</comment>
<dbReference type="InterPro" id="IPR001680">
    <property type="entry name" value="WD40_rpt"/>
</dbReference>
<evidence type="ECO:0000313" key="7">
    <source>
        <dbReference type="Proteomes" id="UP000398389"/>
    </source>
</evidence>
<dbReference type="PRINTS" id="PR00319">
    <property type="entry name" value="GPROTEINB"/>
</dbReference>
<dbReference type="PROSITE" id="PS00678">
    <property type="entry name" value="WD_REPEATS_1"/>
    <property type="match status" value="2"/>
</dbReference>
<evidence type="ECO:0000256" key="1">
    <source>
        <dbReference type="ARBA" id="ARBA00009768"/>
    </source>
</evidence>
<dbReference type="OrthoDB" id="10255630at2759"/>
<feature type="repeat" description="WD" evidence="5">
    <location>
        <begin position="323"/>
        <end position="355"/>
    </location>
</feature>
<feature type="repeat" description="WD" evidence="5">
    <location>
        <begin position="394"/>
        <end position="427"/>
    </location>
</feature>
<dbReference type="PIRSF" id="PIRSF002394">
    <property type="entry name" value="GN-bd_beta"/>
    <property type="match status" value="1"/>
</dbReference>
<dbReference type="GeneID" id="43580762"/>
<evidence type="ECO:0000256" key="2">
    <source>
        <dbReference type="ARBA" id="ARBA00022574"/>
    </source>
</evidence>
<feature type="repeat" description="WD" evidence="5">
    <location>
        <begin position="239"/>
        <end position="280"/>
    </location>
</feature>
<proteinExistence type="inferred from homology"/>
<feature type="repeat" description="WD" evidence="5">
    <location>
        <begin position="173"/>
        <end position="195"/>
    </location>
</feature>
<reference evidence="6 7" key="1">
    <citation type="submission" date="2019-09" db="EMBL/GenBank/DDBJ databases">
        <authorList>
            <person name="Brejova B."/>
        </authorList>
    </citation>
    <scope>NUCLEOTIDE SEQUENCE [LARGE SCALE GENOMIC DNA]</scope>
</reference>
<dbReference type="InterPro" id="IPR036322">
    <property type="entry name" value="WD40_repeat_dom_sf"/>
</dbReference>
<dbReference type="PROSITE" id="PS50294">
    <property type="entry name" value="WD_REPEATS_REGION"/>
    <property type="match status" value="2"/>
</dbReference>
<dbReference type="EMBL" id="CABVLU010000002">
    <property type="protein sequence ID" value="VVT48769.1"/>
    <property type="molecule type" value="Genomic_DNA"/>
</dbReference>
<keyword evidence="2 5" id="KW-0853">WD repeat</keyword>
<dbReference type="GO" id="GO:0007165">
    <property type="term" value="P:signal transduction"/>
    <property type="evidence" value="ECO:0007669"/>
    <property type="project" value="UniProtKB-KW"/>
</dbReference>
<protein>
    <recommendedName>
        <fullName evidence="8">Anaphase-promoting complex subunit 4 WD40 domain-containing protein</fullName>
    </recommendedName>
</protein>
<evidence type="ECO:0008006" key="8">
    <source>
        <dbReference type="Google" id="ProtNLM"/>
    </source>
</evidence>
<keyword evidence="4" id="KW-0807">Transducer</keyword>
<feature type="repeat" description="WD" evidence="5">
    <location>
        <begin position="70"/>
        <end position="111"/>
    </location>
</feature>
<name>A0A5E8BDK1_9ASCO</name>
<evidence type="ECO:0000256" key="5">
    <source>
        <dbReference type="PROSITE-ProRule" id="PRU00221"/>
    </source>
</evidence>
<organism evidence="6 7">
    <name type="scientific">Magnusiomyces paraingens</name>
    <dbReference type="NCBI Taxonomy" id="2606893"/>
    <lineage>
        <taxon>Eukaryota</taxon>
        <taxon>Fungi</taxon>
        <taxon>Dikarya</taxon>
        <taxon>Ascomycota</taxon>
        <taxon>Saccharomycotina</taxon>
        <taxon>Dipodascomycetes</taxon>
        <taxon>Dipodascales</taxon>
        <taxon>Dipodascaceae</taxon>
        <taxon>Magnusiomyces</taxon>
    </lineage>
</organism>
<dbReference type="PANTHER" id="PTHR19850">
    <property type="entry name" value="GUANINE NUCLEOTIDE-BINDING PROTEIN BETA G PROTEIN BETA"/>
    <property type="match status" value="1"/>
</dbReference>
<dbReference type="SMART" id="SM00320">
    <property type="entry name" value="WD40"/>
    <property type="match status" value="7"/>
</dbReference>
<dbReference type="Gene3D" id="2.130.10.10">
    <property type="entry name" value="YVTN repeat-like/Quinoprotein amine dehydrogenase"/>
    <property type="match status" value="2"/>
</dbReference>
<accession>A0A5E8BDK1</accession>
<dbReference type="SUPFAM" id="SSF50978">
    <property type="entry name" value="WD40 repeat-like"/>
    <property type="match status" value="1"/>
</dbReference>
<sequence>MSQQAVTQVSLNQLPLQTKLQLIASAKEETEILQHNIESIKRRVRDITLVDAARHVAPLKPLRPREVRQFKGHTGKIQNIRLAGADKALISIASDGFLLVWDVYTGLKTHAIQLPISCPQALGTSRSGHSLAVGGLDNVVSIYSIESIDDQYLSSTQEEFPESITEYLTDDQLLSGSGDMSVKLWDLKTGQKVYDFVDRNLSDVTSLCCHPYFPNVFLSASLNTVKVWDTRHKYSLQSFSENNAEVNSIKLFPDGNAVVAGCENSSLRIFDLRSDCMVGTYTLAPHSARATSPSSMPSYSPISPASVHSPYKNNIYNNSQQQYHQQQPAVCAMAFSPSGRLLFTSYEDGTWGAWDSLKFTWMGPFSPGDGDDGGGNGGGGTRFTAALLGNHNNYHNHSGQVSDIQVTSDGSRIYTSNWDSIIRVYTT</sequence>
<dbReference type="AlphaFoldDB" id="A0A5E8BDK1"/>
<dbReference type="InterPro" id="IPR019775">
    <property type="entry name" value="WD40_repeat_CS"/>
</dbReference>
<dbReference type="InterPro" id="IPR016346">
    <property type="entry name" value="G-protein_beta_1-5"/>
</dbReference>
<keyword evidence="7" id="KW-1185">Reference proteome</keyword>
<dbReference type="Pfam" id="PF00400">
    <property type="entry name" value="WD40"/>
    <property type="match status" value="5"/>
</dbReference>
<evidence type="ECO:0000256" key="3">
    <source>
        <dbReference type="ARBA" id="ARBA00022737"/>
    </source>
</evidence>
<evidence type="ECO:0000313" key="6">
    <source>
        <dbReference type="EMBL" id="VVT48769.1"/>
    </source>
</evidence>
<evidence type="ECO:0000256" key="4">
    <source>
        <dbReference type="ARBA" id="ARBA00023224"/>
    </source>
</evidence>
<dbReference type="InterPro" id="IPR015943">
    <property type="entry name" value="WD40/YVTN_repeat-like_dom_sf"/>
</dbReference>